<dbReference type="InterPro" id="IPR049874">
    <property type="entry name" value="ROK_cs"/>
</dbReference>
<dbReference type="CDD" id="cd24076">
    <property type="entry name" value="ASKHA_ATPase_ROK_BsXylR-like"/>
    <property type="match status" value="1"/>
</dbReference>
<proteinExistence type="inferred from homology"/>
<dbReference type="InterPro" id="IPR036390">
    <property type="entry name" value="WH_DNA-bd_sf"/>
</dbReference>
<sequence>MRLSAPPNGARLPYLPYSFTTRIENRVSADVHESDKKMPKTVEASDSQRLVKPEQRELGILRLIHQGTNYSRLDIAKKTGLSASLITSLVRDLIARGLVTENTPISSFVGRKPIPLEIRGDAGYLVGVDIGSYYSHVVITDLNGRIVHKAQIETGIPDGRVAVLRRVFACVHQAIAVSGVQRDLILGAGVAHSGVIDTENGVVLSFPRPGQMAEWKNIPLQSIFENEFKIPCRLEDSVRTMAIAERVFGLGKEISDFLFIEVGMGIGAAFYFNGELYRGAGGKAGEFGHITVDEDGPLCSCGNNGCLESVASCAAIIEAGRTGIERGVDSRIRDFAGGDLNQISVELIARAASENDSLAFRVLQEAASFIAAGLADLVNLLNPRLVIFGGALFRAAPHLLSDPLKRVIRQRSLEKSANDVQLRVSSLGSEAGALGASRVISVAALERLYRSQLHA</sequence>
<name>A0A9J7BXF0_9BACT</name>
<dbReference type="InterPro" id="IPR043129">
    <property type="entry name" value="ATPase_NBD"/>
</dbReference>
<reference evidence="2" key="1">
    <citation type="submission" date="2021-04" db="EMBL/GenBank/DDBJ databases">
        <title>Phylogenetic analysis of Acidobacteriaceae.</title>
        <authorList>
            <person name="Qiu L."/>
            <person name="Zhang Q."/>
        </authorList>
    </citation>
    <scope>NUCLEOTIDE SEQUENCE</scope>
    <source>
        <strain evidence="2">DSM 25168</strain>
    </source>
</reference>
<evidence type="ECO:0000256" key="1">
    <source>
        <dbReference type="ARBA" id="ARBA00006479"/>
    </source>
</evidence>
<accession>A0A9J7BXF0</accession>
<dbReference type="RefSeq" id="WP_260795435.1">
    <property type="nucleotide sequence ID" value="NZ_CP093313.1"/>
</dbReference>
<evidence type="ECO:0000313" key="3">
    <source>
        <dbReference type="Proteomes" id="UP001059380"/>
    </source>
</evidence>
<dbReference type="PANTHER" id="PTHR18964:SF149">
    <property type="entry name" value="BIFUNCTIONAL UDP-N-ACETYLGLUCOSAMINE 2-EPIMERASE_N-ACETYLMANNOSAMINE KINASE"/>
    <property type="match status" value="1"/>
</dbReference>
<dbReference type="Gene3D" id="3.30.420.40">
    <property type="match status" value="2"/>
</dbReference>
<protein>
    <submittedName>
        <fullName evidence="2">ROK family transcriptional regulator</fullName>
    </submittedName>
</protein>
<organism evidence="2 3">
    <name type="scientific">Occallatibacter riparius</name>
    <dbReference type="NCBI Taxonomy" id="1002689"/>
    <lineage>
        <taxon>Bacteria</taxon>
        <taxon>Pseudomonadati</taxon>
        <taxon>Acidobacteriota</taxon>
        <taxon>Terriglobia</taxon>
        <taxon>Terriglobales</taxon>
        <taxon>Acidobacteriaceae</taxon>
        <taxon>Occallatibacter</taxon>
    </lineage>
</organism>
<dbReference type="SUPFAM" id="SSF53067">
    <property type="entry name" value="Actin-like ATPase domain"/>
    <property type="match status" value="1"/>
</dbReference>
<dbReference type="Gene3D" id="1.10.10.10">
    <property type="entry name" value="Winged helix-like DNA-binding domain superfamily/Winged helix DNA-binding domain"/>
    <property type="match status" value="1"/>
</dbReference>
<comment type="similarity">
    <text evidence="1">Belongs to the ROK (NagC/XylR) family.</text>
</comment>
<keyword evidence="3" id="KW-1185">Reference proteome</keyword>
<dbReference type="InterPro" id="IPR036388">
    <property type="entry name" value="WH-like_DNA-bd_sf"/>
</dbReference>
<dbReference type="SUPFAM" id="SSF46785">
    <property type="entry name" value="Winged helix' DNA-binding domain"/>
    <property type="match status" value="1"/>
</dbReference>
<dbReference type="KEGG" id="orp:MOP44_07750"/>
<evidence type="ECO:0000313" key="2">
    <source>
        <dbReference type="EMBL" id="UWZ85829.1"/>
    </source>
</evidence>
<dbReference type="PROSITE" id="PS01125">
    <property type="entry name" value="ROK"/>
    <property type="match status" value="1"/>
</dbReference>
<dbReference type="Proteomes" id="UP001059380">
    <property type="component" value="Chromosome"/>
</dbReference>
<dbReference type="InterPro" id="IPR000600">
    <property type="entry name" value="ROK"/>
</dbReference>
<dbReference type="PANTHER" id="PTHR18964">
    <property type="entry name" value="ROK (REPRESSOR, ORF, KINASE) FAMILY"/>
    <property type="match status" value="1"/>
</dbReference>
<dbReference type="AlphaFoldDB" id="A0A9J7BXF0"/>
<gene>
    <name evidence="2" type="ORF">MOP44_07750</name>
</gene>
<dbReference type="Pfam" id="PF00480">
    <property type="entry name" value="ROK"/>
    <property type="match status" value="1"/>
</dbReference>
<dbReference type="EMBL" id="CP093313">
    <property type="protein sequence ID" value="UWZ85829.1"/>
    <property type="molecule type" value="Genomic_DNA"/>
</dbReference>